<evidence type="ECO:0000259" key="2">
    <source>
        <dbReference type="Pfam" id="PF01773"/>
    </source>
</evidence>
<name>A0A2G8JTN1_STIJA</name>
<feature type="transmembrane region" description="Helical" evidence="1">
    <location>
        <begin position="163"/>
        <end position="180"/>
    </location>
</feature>
<evidence type="ECO:0000313" key="5">
    <source>
        <dbReference type="Proteomes" id="UP000230750"/>
    </source>
</evidence>
<dbReference type="Proteomes" id="UP000230750">
    <property type="component" value="Unassembled WGS sequence"/>
</dbReference>
<keyword evidence="1" id="KW-0812">Transmembrane</keyword>
<evidence type="ECO:0000313" key="4">
    <source>
        <dbReference type="EMBL" id="PIK39093.1"/>
    </source>
</evidence>
<dbReference type="Pfam" id="PF07670">
    <property type="entry name" value="Gate"/>
    <property type="match status" value="1"/>
</dbReference>
<protein>
    <submittedName>
        <fullName evidence="4">Putative solute carrier family 28 member 3 isoform X3</fullName>
    </submittedName>
</protein>
<proteinExistence type="predicted"/>
<dbReference type="GO" id="GO:0005886">
    <property type="term" value="C:plasma membrane"/>
    <property type="evidence" value="ECO:0007669"/>
    <property type="project" value="TreeGrafter"/>
</dbReference>
<reference evidence="4 5" key="1">
    <citation type="journal article" date="2017" name="PLoS Biol.">
        <title>The sea cucumber genome provides insights into morphological evolution and visceral regeneration.</title>
        <authorList>
            <person name="Zhang X."/>
            <person name="Sun L."/>
            <person name="Yuan J."/>
            <person name="Sun Y."/>
            <person name="Gao Y."/>
            <person name="Zhang L."/>
            <person name="Li S."/>
            <person name="Dai H."/>
            <person name="Hamel J.F."/>
            <person name="Liu C."/>
            <person name="Yu Y."/>
            <person name="Liu S."/>
            <person name="Lin W."/>
            <person name="Guo K."/>
            <person name="Jin S."/>
            <person name="Xu P."/>
            <person name="Storey K.B."/>
            <person name="Huan P."/>
            <person name="Zhang T."/>
            <person name="Zhou Y."/>
            <person name="Zhang J."/>
            <person name="Lin C."/>
            <person name="Li X."/>
            <person name="Xing L."/>
            <person name="Huo D."/>
            <person name="Sun M."/>
            <person name="Wang L."/>
            <person name="Mercier A."/>
            <person name="Li F."/>
            <person name="Yang H."/>
            <person name="Xiang J."/>
        </authorList>
    </citation>
    <scope>NUCLEOTIDE SEQUENCE [LARGE SCALE GENOMIC DNA]</scope>
    <source>
        <strain evidence="4">Shaxun</strain>
        <tissue evidence="4">Muscle</tissue>
    </source>
</reference>
<dbReference type="PANTHER" id="PTHR10590">
    <property type="entry name" value="SODIUM/NUCLEOSIDE COTRANSPORTER"/>
    <property type="match status" value="1"/>
</dbReference>
<dbReference type="STRING" id="307972.A0A2G8JTN1"/>
<dbReference type="Pfam" id="PF01773">
    <property type="entry name" value="Nucleos_tra2_N"/>
    <property type="match status" value="1"/>
</dbReference>
<feature type="transmembrane region" description="Helical" evidence="1">
    <location>
        <begin position="215"/>
        <end position="234"/>
    </location>
</feature>
<dbReference type="PANTHER" id="PTHR10590:SF4">
    <property type="entry name" value="SOLUTE CARRIER FAMILY 28 MEMBER 3"/>
    <property type="match status" value="1"/>
</dbReference>
<keyword evidence="5" id="KW-1185">Reference proteome</keyword>
<dbReference type="OrthoDB" id="6075923at2759"/>
<feature type="transmembrane region" description="Helical" evidence="1">
    <location>
        <begin position="271"/>
        <end position="292"/>
    </location>
</feature>
<organism evidence="4 5">
    <name type="scientific">Stichopus japonicus</name>
    <name type="common">Sea cucumber</name>
    <dbReference type="NCBI Taxonomy" id="307972"/>
    <lineage>
        <taxon>Eukaryota</taxon>
        <taxon>Metazoa</taxon>
        <taxon>Echinodermata</taxon>
        <taxon>Eleutherozoa</taxon>
        <taxon>Echinozoa</taxon>
        <taxon>Holothuroidea</taxon>
        <taxon>Aspidochirotacea</taxon>
        <taxon>Aspidochirotida</taxon>
        <taxon>Stichopodidae</taxon>
        <taxon>Apostichopus</taxon>
    </lineage>
</organism>
<feature type="transmembrane region" description="Helical" evidence="1">
    <location>
        <begin position="186"/>
        <end position="203"/>
    </location>
</feature>
<dbReference type="EMBL" id="MRZV01001278">
    <property type="protein sequence ID" value="PIK39093.1"/>
    <property type="molecule type" value="Genomic_DNA"/>
</dbReference>
<dbReference type="InterPro" id="IPR011642">
    <property type="entry name" value="Gate_dom"/>
</dbReference>
<feature type="domain" description="Nucleoside transporter/FeoB GTPase Gate" evidence="3">
    <location>
        <begin position="272"/>
        <end position="329"/>
    </location>
</feature>
<feature type="transmembrane region" description="Helical" evidence="1">
    <location>
        <begin position="90"/>
        <end position="108"/>
    </location>
</feature>
<gene>
    <name evidence="4" type="ORF">BSL78_24078</name>
</gene>
<evidence type="ECO:0000256" key="1">
    <source>
        <dbReference type="SAM" id="Phobius"/>
    </source>
</evidence>
<accession>A0A2G8JTN1</accession>
<dbReference type="InterPro" id="IPR008276">
    <property type="entry name" value="C_nuclsd_transpt"/>
</dbReference>
<feature type="domain" description="Concentrative nucleoside transporter N-terminal" evidence="2">
    <location>
        <begin position="191"/>
        <end position="263"/>
    </location>
</feature>
<dbReference type="InterPro" id="IPR002668">
    <property type="entry name" value="CNT_N_dom"/>
</dbReference>
<keyword evidence="1" id="KW-0472">Membrane</keyword>
<sequence>MESNAKTDPHMSMLEYEKISLNPLDKSSNAILAKDREMDSGNVYTKEESGIVDNAEDNNDFQTKIWTTIDAITAKISAFRKENKKLLKQVMLVILLICYTGYLTYACYLSIDNAMFLLSLTGLVLILYIYSFLRDHFGDQIWHNCLSPAVDIIEKVWKMGKRFITLVILAGIGVGIYFLSRENPEQLISGVGLLFFVFVTYIFSEYPRKVKWRPVIWGLVLQFLLALFVLKTKLGYLTFNWLGDVIQTFLGYSDEGAKFVFGDPQYLDHLFAFKVLPVVIYFSTCISVLYYWGAMQYVIKKIAWLMERTMQTSASESLNAAGNIFVGQVRV</sequence>
<feature type="transmembrane region" description="Helical" evidence="1">
    <location>
        <begin position="114"/>
        <end position="133"/>
    </location>
</feature>
<dbReference type="GO" id="GO:0005415">
    <property type="term" value="F:nucleoside:sodium symporter activity"/>
    <property type="evidence" value="ECO:0007669"/>
    <property type="project" value="TreeGrafter"/>
</dbReference>
<evidence type="ECO:0000259" key="3">
    <source>
        <dbReference type="Pfam" id="PF07670"/>
    </source>
</evidence>
<dbReference type="AlphaFoldDB" id="A0A2G8JTN1"/>
<comment type="caution">
    <text evidence="4">The sequence shown here is derived from an EMBL/GenBank/DDBJ whole genome shotgun (WGS) entry which is preliminary data.</text>
</comment>
<keyword evidence="1" id="KW-1133">Transmembrane helix</keyword>